<dbReference type="EMBL" id="JADKMA010000229">
    <property type="protein sequence ID" value="MBO8195911.1"/>
    <property type="molecule type" value="Genomic_DNA"/>
</dbReference>
<feature type="transmembrane region" description="Helical" evidence="2">
    <location>
        <begin position="217"/>
        <end position="237"/>
    </location>
</feature>
<evidence type="ECO:0000256" key="1">
    <source>
        <dbReference type="SAM" id="MobiDB-lite"/>
    </source>
</evidence>
<dbReference type="RefSeq" id="WP_209243127.1">
    <property type="nucleotide sequence ID" value="NZ_JADKMA010000229.1"/>
</dbReference>
<evidence type="ECO:0000313" key="3">
    <source>
        <dbReference type="EMBL" id="MBO8195911.1"/>
    </source>
</evidence>
<protein>
    <recommendedName>
        <fullName evidence="5">TPM domain-containing protein</fullName>
    </recommendedName>
</protein>
<comment type="caution">
    <text evidence="3">The sequence shown here is derived from an EMBL/GenBank/DDBJ whole genome shotgun (WGS) entry which is preliminary data.</text>
</comment>
<feature type="region of interest" description="Disordered" evidence="1">
    <location>
        <begin position="191"/>
        <end position="211"/>
    </location>
</feature>
<sequence length="447" mass="48018">MSTELSAAPGAPSVRSVRFLGPLASVVAALAFVLLLGAAGPAGAAGQEPGLRIADGLRKSPVYVDPSYRDAFPADQQRRLAKKIKASGIPVRVIVIPFVSGDPWGGEPEKMVDVVRDRLGESRQKEAVYMTLSRTEGFLNGYEFPHNGRHQAFWGVAAVGHQDDMEGKSLYTKFSRALEIVKAGNGNKQYERATKDLRKGDTPSADGDEADGGPSPLLLAALIVPALAVLVAAVLVLRARRLRTSTRAPFTPPRSVFATARKANVRDLRKRAQRELLAYNEELLAHEPGDSGEDADTELLQLSLDAYAAAGTVLDGARDVPDLAGVLALLHEGRDALRRSDATGAARSTAALPLCFFHPLHGPAAERVRWRPLGRRESLDVAACAECAAAVAARRAPEVLTQTHEDRPVPYFEVPPADSLWAATGYGSLTEDTLTERVLRGDFSRTR</sequence>
<accession>A0ABS3XKJ7</accession>
<evidence type="ECO:0008006" key="5">
    <source>
        <dbReference type="Google" id="ProtNLM"/>
    </source>
</evidence>
<keyword evidence="2" id="KW-0812">Transmembrane</keyword>
<organism evidence="3 4">
    <name type="scientific">Streptomyces oryzae</name>
    <dbReference type="NCBI Taxonomy" id="1434886"/>
    <lineage>
        <taxon>Bacteria</taxon>
        <taxon>Bacillati</taxon>
        <taxon>Actinomycetota</taxon>
        <taxon>Actinomycetes</taxon>
        <taxon>Kitasatosporales</taxon>
        <taxon>Streptomycetaceae</taxon>
        <taxon>Streptomyces</taxon>
    </lineage>
</organism>
<feature type="compositionally biased region" description="Basic and acidic residues" evidence="1">
    <location>
        <begin position="191"/>
        <end position="201"/>
    </location>
</feature>
<keyword evidence="4" id="KW-1185">Reference proteome</keyword>
<gene>
    <name evidence="3" type="ORF">ITI46_30320</name>
</gene>
<proteinExistence type="predicted"/>
<evidence type="ECO:0000256" key="2">
    <source>
        <dbReference type="SAM" id="Phobius"/>
    </source>
</evidence>
<reference evidence="3 4" key="1">
    <citation type="submission" date="2020-11" db="EMBL/GenBank/DDBJ databases">
        <title>Streptomyces spirodelae sp. nov., isolated from duckweed.</title>
        <authorList>
            <person name="Saimee Y."/>
            <person name="Duangmal K."/>
        </authorList>
    </citation>
    <scope>NUCLEOTIDE SEQUENCE [LARGE SCALE GENOMIC DNA]</scope>
    <source>
        <strain evidence="3 4">S16-07</strain>
    </source>
</reference>
<name>A0ABS3XKJ7_9ACTN</name>
<keyword evidence="2" id="KW-1133">Transmembrane helix</keyword>
<evidence type="ECO:0000313" key="4">
    <source>
        <dbReference type="Proteomes" id="UP001519064"/>
    </source>
</evidence>
<dbReference type="Proteomes" id="UP001519064">
    <property type="component" value="Unassembled WGS sequence"/>
</dbReference>
<keyword evidence="2" id="KW-0472">Membrane</keyword>